<feature type="compositionally biased region" description="Pro residues" evidence="1">
    <location>
        <begin position="85"/>
        <end position="94"/>
    </location>
</feature>
<comment type="caution">
    <text evidence="2">The sequence shown here is derived from an EMBL/GenBank/DDBJ whole genome shotgun (WGS) entry which is preliminary data.</text>
</comment>
<dbReference type="EMBL" id="CASHTH010003371">
    <property type="protein sequence ID" value="CAI8044020.1"/>
    <property type="molecule type" value="Genomic_DNA"/>
</dbReference>
<reference evidence="2" key="1">
    <citation type="submission" date="2023-03" db="EMBL/GenBank/DDBJ databases">
        <authorList>
            <person name="Steffen K."/>
            <person name="Cardenas P."/>
        </authorList>
    </citation>
    <scope>NUCLEOTIDE SEQUENCE</scope>
</reference>
<dbReference type="Proteomes" id="UP001174909">
    <property type="component" value="Unassembled WGS sequence"/>
</dbReference>
<protein>
    <submittedName>
        <fullName evidence="2">Uncharacterized protein</fullName>
    </submittedName>
</protein>
<feature type="region of interest" description="Disordered" evidence="1">
    <location>
        <begin position="495"/>
        <end position="548"/>
    </location>
</feature>
<feature type="region of interest" description="Disordered" evidence="1">
    <location>
        <begin position="441"/>
        <end position="460"/>
    </location>
</feature>
<feature type="compositionally biased region" description="Polar residues" evidence="1">
    <location>
        <begin position="532"/>
        <end position="545"/>
    </location>
</feature>
<evidence type="ECO:0000313" key="2">
    <source>
        <dbReference type="EMBL" id="CAI8044020.1"/>
    </source>
</evidence>
<feature type="compositionally biased region" description="Pro residues" evidence="1">
    <location>
        <begin position="59"/>
        <end position="69"/>
    </location>
</feature>
<evidence type="ECO:0000313" key="3">
    <source>
        <dbReference type="Proteomes" id="UP001174909"/>
    </source>
</evidence>
<keyword evidence="3" id="KW-1185">Reference proteome</keyword>
<sequence length="590" mass="64317">MARGTRGRQKAVGKFRDLGLYFAKPAAPLVMDTAADTPPAKKLKRAPVDLSLPLTPSFVPPSLPTPSPSPSSLTSPVTTLSVLPPSSPPLPPSPTSPLFPSLIDDLETLLLMRNIQTQIVSLPPGRQAQLFTRNQLCLAESYTDQLETMGPSTGRVDRLLDYLISAVGTFRMPPGRLLCRLWTLACNDKVLEVVGPERVLQLSCLFHSLLSLHPPWSSSLAHLQLSQLVTALGADTGTPFTAWLHIRHLLSPPGYKYYHHHLQFLVDLLLSDFWSHVHRDRTGTPLFVSVFWRCPSDTDSMSLPVRQLLDSISLSLHNYTATQPQLQVLQSQLALLFLVMTTCSEAVDQFLQLSLKLTSQQFLLLAGSLHPISLVEKLYQHRYLRSRGTTRDTEAVDVFYTNGKVLPDIGVLKLSNSVSPSTQLSLAIVSVLKELQCSTVPANGHPSSSQPPAPNTATICTSTTAPVHQSPANTATASATVHSSLVQSPATTNAHIPHKFYSPAKKKPSPTVTYPLRPPAATTVPPLHRTKGNCQQFGRSSSTQPRAAKRCVNWGTASAEKKRRLLQPVGTGRACENCNIGTLSCHRCKT</sequence>
<name>A0AA35XA87_GEOBA</name>
<dbReference type="AlphaFoldDB" id="A0AA35XA87"/>
<proteinExistence type="predicted"/>
<accession>A0AA35XA87</accession>
<feature type="compositionally biased region" description="Low complexity" evidence="1">
    <location>
        <begin position="70"/>
        <end position="84"/>
    </location>
</feature>
<evidence type="ECO:0000256" key="1">
    <source>
        <dbReference type="SAM" id="MobiDB-lite"/>
    </source>
</evidence>
<gene>
    <name evidence="2" type="ORF">GBAR_LOCUS24426</name>
</gene>
<feature type="region of interest" description="Disordered" evidence="1">
    <location>
        <begin position="59"/>
        <end position="94"/>
    </location>
</feature>
<organism evidence="2 3">
    <name type="scientific">Geodia barretti</name>
    <name type="common">Barrett's horny sponge</name>
    <dbReference type="NCBI Taxonomy" id="519541"/>
    <lineage>
        <taxon>Eukaryota</taxon>
        <taxon>Metazoa</taxon>
        <taxon>Porifera</taxon>
        <taxon>Demospongiae</taxon>
        <taxon>Heteroscleromorpha</taxon>
        <taxon>Tetractinellida</taxon>
        <taxon>Astrophorina</taxon>
        <taxon>Geodiidae</taxon>
        <taxon>Geodia</taxon>
    </lineage>
</organism>